<accession>A0ABN1EAQ6</accession>
<evidence type="ECO:0000313" key="3">
    <source>
        <dbReference type="Proteomes" id="UP001499951"/>
    </source>
</evidence>
<dbReference type="InterPro" id="IPR052894">
    <property type="entry name" value="AsmA-related"/>
</dbReference>
<feature type="domain" description="AsmA" evidence="1">
    <location>
        <begin position="1"/>
        <end position="194"/>
    </location>
</feature>
<organism evidence="2 3">
    <name type="scientific">Rhizomicrobium electricum</name>
    <dbReference type="NCBI Taxonomy" id="480070"/>
    <lineage>
        <taxon>Bacteria</taxon>
        <taxon>Pseudomonadati</taxon>
        <taxon>Pseudomonadota</taxon>
        <taxon>Alphaproteobacteria</taxon>
        <taxon>Micropepsales</taxon>
        <taxon>Micropepsaceae</taxon>
        <taxon>Rhizomicrobium</taxon>
    </lineage>
</organism>
<evidence type="ECO:0000259" key="1">
    <source>
        <dbReference type="Pfam" id="PF05170"/>
    </source>
</evidence>
<proteinExistence type="predicted"/>
<comment type="caution">
    <text evidence="2">The sequence shown here is derived from an EMBL/GenBank/DDBJ whole genome shotgun (WGS) entry which is preliminary data.</text>
</comment>
<dbReference type="PANTHER" id="PTHR30441">
    <property type="entry name" value="DUF748 DOMAIN-CONTAINING PROTEIN"/>
    <property type="match status" value="1"/>
</dbReference>
<dbReference type="EMBL" id="BAAADD010000002">
    <property type="protein sequence ID" value="GAA0562568.1"/>
    <property type="molecule type" value="Genomic_DNA"/>
</dbReference>
<dbReference type="PANTHER" id="PTHR30441:SF4">
    <property type="entry name" value="PROTEIN ASMA"/>
    <property type="match status" value="1"/>
</dbReference>
<reference evidence="2 3" key="1">
    <citation type="journal article" date="2019" name="Int. J. Syst. Evol. Microbiol.">
        <title>The Global Catalogue of Microorganisms (GCM) 10K type strain sequencing project: providing services to taxonomists for standard genome sequencing and annotation.</title>
        <authorList>
            <consortium name="The Broad Institute Genomics Platform"/>
            <consortium name="The Broad Institute Genome Sequencing Center for Infectious Disease"/>
            <person name="Wu L."/>
            <person name="Ma J."/>
        </authorList>
    </citation>
    <scope>NUCLEOTIDE SEQUENCE [LARGE SCALE GENOMIC DNA]</scope>
    <source>
        <strain evidence="2 3">JCM 15089</strain>
    </source>
</reference>
<keyword evidence="3" id="KW-1185">Reference proteome</keyword>
<dbReference type="Pfam" id="PF05170">
    <property type="entry name" value="AsmA"/>
    <property type="match status" value="2"/>
</dbReference>
<feature type="domain" description="AsmA" evidence="1">
    <location>
        <begin position="286"/>
        <end position="527"/>
    </location>
</feature>
<dbReference type="Proteomes" id="UP001499951">
    <property type="component" value="Unassembled WGS sequence"/>
</dbReference>
<evidence type="ECO:0000313" key="2">
    <source>
        <dbReference type="EMBL" id="GAA0562568.1"/>
    </source>
</evidence>
<protein>
    <recommendedName>
        <fullName evidence="1">AsmA domain-containing protein</fullName>
    </recommendedName>
</protein>
<dbReference type="InterPro" id="IPR007844">
    <property type="entry name" value="AsmA"/>
</dbReference>
<gene>
    <name evidence="2" type="ORF">GCM10008942_08740</name>
</gene>
<dbReference type="RefSeq" id="WP_166932374.1">
    <property type="nucleotide sequence ID" value="NZ_BAAADD010000002.1"/>
</dbReference>
<name>A0ABN1EAQ6_9PROT</name>
<sequence length="631" mass="65894">MNKILRNSLIGVGAVAILVVAAPFIIPVDTYRGRIESAAAEATGRAFKIDGPLRVTLFPLGVRAKEVTLANVPGGRASVMVSVGDIDLSVKVLPLLTGRIALDKIVLDKPTIALEVDRAGNPNWKFGKESAGSKKKKGTLTLPSGTELSGIEVSDGRVTYDNAKTNTHRALEHVNVTVGITTADKPVTADGDMTYAGRKLTFSAYLATLQTFLGSGTTHFDIKADADLMHAAVKGIMTPDGTTTGDIKLETSNFRDLAAWYGTKLPVGGLGKLALAARIENKDKVTTFDGLKIVLDGQTMSGRLAVDSRATVPVLDGALTVDHLDLNPYLFGGRHEPSAPKENGWSKKPISVALIKEFNGRLALTTGALRVQGLHLGRTVLRIETQDGLLQTFLDQIALYGGGGKAELTIDARGTVPRFANTLQFSGVQLKPFLTDALGLSTIVGTGALNLDIAMAGASPNAILHSLSGKGAIRGANGRFKGVDLGAVARSVQTALGGATSDAASTSFHDMGASFSIGNGVMTTRDFHVAGPVVQMNGQGAIDVGNRTIAMRVRPEAGLGGYAIGVPFLITGSWDKLHYGPDVAGIVGGMMDSLKNGGSALGGLLGEGRDKNQQSGKKNVGDQLKDMFGIH</sequence>